<evidence type="ECO:0000313" key="1">
    <source>
        <dbReference type="EMBL" id="CAG9314123.1"/>
    </source>
</evidence>
<reference evidence="1" key="1">
    <citation type="submission" date="2021-09" db="EMBL/GenBank/DDBJ databases">
        <authorList>
            <consortium name="AG Swart"/>
            <person name="Singh M."/>
            <person name="Singh A."/>
            <person name="Seah K."/>
            <person name="Emmerich C."/>
        </authorList>
    </citation>
    <scope>NUCLEOTIDE SEQUENCE</scope>
    <source>
        <strain evidence="1">ATCC30299</strain>
    </source>
</reference>
<protein>
    <submittedName>
        <fullName evidence="1">Uncharacterized protein</fullName>
    </submittedName>
</protein>
<sequence length="252" mass="28171">MCRLNQSCRAADGQCVCPYLCQISKIKNYSAEVPFSPQILSLFTQAMCQQAEIIVLLSNQTKITNEKLSEISNELKDLKRPSSNVSVIIPDDNSTSNEELLSVISGNTTNFRYRISLLSTIPRPVYKERAFCLVSKLVDLQGNEVTLQTPVRFKIMLFTTERPAKLLINNTSGDKVMRGTTEVEADSLITFNNVVIKEVTSHFRHGCVFLVVAPIDASFIQPLIIGNVVIKARKVINEGNPRKIPKHSEDEI</sequence>
<name>A0AAU9ILT0_9CILI</name>
<keyword evidence="2" id="KW-1185">Reference proteome</keyword>
<dbReference type="Proteomes" id="UP001162131">
    <property type="component" value="Unassembled WGS sequence"/>
</dbReference>
<evidence type="ECO:0000313" key="2">
    <source>
        <dbReference type="Proteomes" id="UP001162131"/>
    </source>
</evidence>
<accession>A0AAU9ILT0</accession>
<comment type="caution">
    <text evidence="1">The sequence shown here is derived from an EMBL/GenBank/DDBJ whole genome shotgun (WGS) entry which is preliminary data.</text>
</comment>
<gene>
    <name evidence="1" type="ORF">BSTOLATCC_MIC9920</name>
</gene>
<dbReference type="AlphaFoldDB" id="A0AAU9ILT0"/>
<proteinExistence type="predicted"/>
<dbReference type="EMBL" id="CAJZBQ010000011">
    <property type="protein sequence ID" value="CAG9314123.1"/>
    <property type="molecule type" value="Genomic_DNA"/>
</dbReference>
<organism evidence="1 2">
    <name type="scientific">Blepharisma stoltei</name>
    <dbReference type="NCBI Taxonomy" id="1481888"/>
    <lineage>
        <taxon>Eukaryota</taxon>
        <taxon>Sar</taxon>
        <taxon>Alveolata</taxon>
        <taxon>Ciliophora</taxon>
        <taxon>Postciliodesmatophora</taxon>
        <taxon>Heterotrichea</taxon>
        <taxon>Heterotrichida</taxon>
        <taxon>Blepharismidae</taxon>
        <taxon>Blepharisma</taxon>
    </lineage>
</organism>